<feature type="compositionally biased region" description="Polar residues" evidence="1">
    <location>
        <begin position="124"/>
        <end position="141"/>
    </location>
</feature>
<protein>
    <submittedName>
        <fullName evidence="3">Uncharacterized protein</fullName>
    </submittedName>
</protein>
<dbReference type="AlphaFoldDB" id="A0ABD8AAK9"/>
<accession>A0ABD8AAK9</accession>
<dbReference type="Proteomes" id="UP001626603">
    <property type="component" value="Chromosome"/>
</dbReference>
<gene>
    <name evidence="3" type="ORF">R6Y95_04130</name>
</gene>
<sequence length="170" mass="18012">MNRKIVYTIVLMVGLAGVLAYGALVYVTLYAWEEVAVSTASSSGSVVFLDNISHGTHHLGSVHASLESDIDISYSNPISPSIETGIGINTFTTSWNDIRRDGSSGGKTAVFTLTVWDSAGVPHSTSLKSGRSGSGTMSVSLFSPEPGEGRFELTSTILERRLNPSALSDR</sequence>
<keyword evidence="4" id="KW-1185">Reference proteome</keyword>
<keyword evidence="2" id="KW-0472">Membrane</keyword>
<evidence type="ECO:0000313" key="3">
    <source>
        <dbReference type="EMBL" id="WOX56527.1"/>
    </source>
</evidence>
<keyword evidence="2" id="KW-0812">Transmembrane</keyword>
<evidence type="ECO:0000256" key="1">
    <source>
        <dbReference type="SAM" id="MobiDB-lite"/>
    </source>
</evidence>
<evidence type="ECO:0000256" key="2">
    <source>
        <dbReference type="SAM" id="Phobius"/>
    </source>
</evidence>
<name>A0ABD8AAK9_9EURY</name>
<reference evidence="3 4" key="1">
    <citation type="submission" date="2023-10" db="EMBL/GenBank/DDBJ databases">
        <title>The complete genome sequence of Methanoculleus palmolei DSM 4273.</title>
        <authorList>
            <person name="Lai S.-J."/>
            <person name="You Y.-T."/>
            <person name="Chen S.-C."/>
        </authorList>
    </citation>
    <scope>NUCLEOTIDE SEQUENCE [LARGE SCALE GENOMIC DNA]</scope>
    <source>
        <strain evidence="3 4">DSM 4273</strain>
    </source>
</reference>
<feature type="region of interest" description="Disordered" evidence="1">
    <location>
        <begin position="124"/>
        <end position="145"/>
    </location>
</feature>
<keyword evidence="2" id="KW-1133">Transmembrane helix</keyword>
<evidence type="ECO:0000313" key="4">
    <source>
        <dbReference type="Proteomes" id="UP001626603"/>
    </source>
</evidence>
<feature type="transmembrane region" description="Helical" evidence="2">
    <location>
        <begin position="7"/>
        <end position="32"/>
    </location>
</feature>
<proteinExistence type="predicted"/>
<dbReference type="EMBL" id="CP137641">
    <property type="protein sequence ID" value="WOX56527.1"/>
    <property type="molecule type" value="Genomic_DNA"/>
</dbReference>
<organism evidence="3 4">
    <name type="scientific">Methanoculleus palmolei</name>
    <dbReference type="NCBI Taxonomy" id="72612"/>
    <lineage>
        <taxon>Archaea</taxon>
        <taxon>Methanobacteriati</taxon>
        <taxon>Methanobacteriota</taxon>
        <taxon>Stenosarchaea group</taxon>
        <taxon>Methanomicrobia</taxon>
        <taxon>Methanomicrobiales</taxon>
        <taxon>Methanomicrobiaceae</taxon>
        <taxon>Methanoculleus</taxon>
    </lineage>
</organism>